<proteinExistence type="predicted"/>
<organism evidence="1 2">
    <name type="scientific">Alishewanella maricola</name>
    <dbReference type="NCBI Taxonomy" id="2795740"/>
    <lineage>
        <taxon>Bacteria</taxon>
        <taxon>Pseudomonadati</taxon>
        <taxon>Pseudomonadota</taxon>
        <taxon>Gammaproteobacteria</taxon>
        <taxon>Alteromonadales</taxon>
        <taxon>Alteromonadaceae</taxon>
        <taxon>Alishewanella</taxon>
    </lineage>
</organism>
<keyword evidence="2" id="KW-1185">Reference proteome</keyword>
<dbReference type="EMBL" id="JAEINI020000004">
    <property type="protein sequence ID" value="MCB5226635.1"/>
    <property type="molecule type" value="Genomic_DNA"/>
</dbReference>
<comment type="caution">
    <text evidence="1">The sequence shown here is derived from an EMBL/GenBank/DDBJ whole genome shotgun (WGS) entry which is preliminary data.</text>
</comment>
<name>A0ABS8C3D8_9ALTE</name>
<reference evidence="1 2" key="1">
    <citation type="submission" date="2021-10" db="EMBL/GenBank/DDBJ databases">
        <title>Alishewanella koreense sp. nov. isolated from seawater of southwestern coast in South Korea and the proposal for the reclassification of Rheinheimera perlucida and Rheinheimera tuosuensis as Arsukibacterium perlucida and Arsukibacterium tuosuensis.</title>
        <authorList>
            <person name="Kim K.H."/>
            <person name="Ruan W."/>
            <person name="Kim K.R."/>
            <person name="Baek J.H."/>
            <person name="Jeon C.O."/>
        </authorList>
    </citation>
    <scope>NUCLEOTIDE SEQUENCE [LARGE SCALE GENOMIC DNA]</scope>
    <source>
        <strain evidence="1 2">16-MA</strain>
    </source>
</reference>
<evidence type="ECO:0000313" key="1">
    <source>
        <dbReference type="EMBL" id="MCB5226635.1"/>
    </source>
</evidence>
<evidence type="ECO:0008006" key="3">
    <source>
        <dbReference type="Google" id="ProtNLM"/>
    </source>
</evidence>
<evidence type="ECO:0000313" key="2">
    <source>
        <dbReference type="Proteomes" id="UP000633814"/>
    </source>
</evidence>
<gene>
    <name evidence="1" type="ORF">JAO78_007370</name>
</gene>
<sequence>MSIKRIKPSKQGDLDGACGFYAIVNALMSLEPELDAEELFTQTFISHLYDGDPMRFINGTKRGSIKNVLSRVIDYLHDHFTFSDGKSGLEYKFCMKMPFWRADKERNRKSMLTVLKQADFKAGVVCIIGYGYADGDGEQDYAHWSVVTKVNDDGLHLLDSGKEKKLISFDSIRVDSKQSSNVARPYNIYSEDIFVISRELT</sequence>
<dbReference type="RefSeq" id="WP_226750733.1">
    <property type="nucleotide sequence ID" value="NZ_JAEINI020000004.1"/>
</dbReference>
<dbReference type="Proteomes" id="UP000633814">
    <property type="component" value="Unassembled WGS sequence"/>
</dbReference>
<protein>
    <recommendedName>
        <fullName evidence="3">Peptidase C39-like domain-containing protein</fullName>
    </recommendedName>
</protein>
<accession>A0ABS8C3D8</accession>